<organism evidence="2 3">
    <name type="scientific">Acaryochloris thomasi RCC1774</name>
    <dbReference type="NCBI Taxonomy" id="1764569"/>
    <lineage>
        <taxon>Bacteria</taxon>
        <taxon>Bacillati</taxon>
        <taxon>Cyanobacteriota</taxon>
        <taxon>Cyanophyceae</taxon>
        <taxon>Acaryochloridales</taxon>
        <taxon>Acaryochloridaceae</taxon>
        <taxon>Acaryochloris</taxon>
        <taxon>Acaryochloris thomasi</taxon>
    </lineage>
</organism>
<evidence type="ECO:0000313" key="3">
    <source>
        <dbReference type="Proteomes" id="UP000248857"/>
    </source>
</evidence>
<comment type="caution">
    <text evidence="2">The sequence shown here is derived from an EMBL/GenBank/DDBJ whole genome shotgun (WGS) entry which is preliminary data.</text>
</comment>
<accession>A0A2W1JFX9</accession>
<feature type="transmembrane region" description="Helical" evidence="1">
    <location>
        <begin position="12"/>
        <end position="34"/>
    </location>
</feature>
<name>A0A2W1JFX9_9CYAN</name>
<keyword evidence="3" id="KW-1185">Reference proteome</keyword>
<gene>
    <name evidence="2" type="ORF">C1752_03683</name>
</gene>
<sequence>MSIFTSLLNFSYAHCLSICGVLVPFSLLMTFTSLYHVGARHPRQHLYLTAGLASLTASFMIFHVWSWWIIGVIMVPTYILSIVAVVCLAINSWAISHQTSLLQVLMPCVAVSRSAYAKLVHR</sequence>
<keyword evidence="1" id="KW-0472">Membrane</keyword>
<dbReference type="AlphaFoldDB" id="A0A2W1JFX9"/>
<dbReference type="Proteomes" id="UP000248857">
    <property type="component" value="Unassembled WGS sequence"/>
</dbReference>
<dbReference type="RefSeq" id="WP_110987083.1">
    <property type="nucleotide sequence ID" value="NZ_CAWNWM010000010.1"/>
</dbReference>
<keyword evidence="1" id="KW-0812">Transmembrane</keyword>
<evidence type="ECO:0000256" key="1">
    <source>
        <dbReference type="SAM" id="Phobius"/>
    </source>
</evidence>
<feature type="transmembrane region" description="Helical" evidence="1">
    <location>
        <begin position="76"/>
        <end position="96"/>
    </location>
</feature>
<keyword evidence="1" id="KW-1133">Transmembrane helix</keyword>
<reference evidence="2 3" key="1">
    <citation type="journal article" date="2018" name="Sci. Rep.">
        <title>A novel species of the marine cyanobacterium Acaryochloris with a unique pigment content and lifestyle.</title>
        <authorList>
            <person name="Partensky F."/>
            <person name="Six C."/>
            <person name="Ratin M."/>
            <person name="Garczarek L."/>
            <person name="Vaulot D."/>
            <person name="Probert I."/>
            <person name="Calteau A."/>
            <person name="Gourvil P."/>
            <person name="Marie D."/>
            <person name="Grebert T."/>
            <person name="Bouchier C."/>
            <person name="Le Panse S."/>
            <person name="Gachenot M."/>
            <person name="Rodriguez F."/>
            <person name="Garrido J.L."/>
        </authorList>
    </citation>
    <scope>NUCLEOTIDE SEQUENCE [LARGE SCALE GENOMIC DNA]</scope>
    <source>
        <strain evidence="2 3">RCC1774</strain>
    </source>
</reference>
<evidence type="ECO:0000313" key="2">
    <source>
        <dbReference type="EMBL" id="PZD72499.1"/>
    </source>
</evidence>
<dbReference type="EMBL" id="PQWO01000010">
    <property type="protein sequence ID" value="PZD72499.1"/>
    <property type="molecule type" value="Genomic_DNA"/>
</dbReference>
<proteinExistence type="predicted"/>
<feature type="transmembrane region" description="Helical" evidence="1">
    <location>
        <begin position="46"/>
        <end position="70"/>
    </location>
</feature>
<protein>
    <submittedName>
        <fullName evidence="2">Uncharacterized protein</fullName>
    </submittedName>
</protein>
<dbReference type="OrthoDB" id="514266at2"/>